<dbReference type="PANTHER" id="PTHR11895">
    <property type="entry name" value="TRANSAMIDASE"/>
    <property type="match status" value="1"/>
</dbReference>
<reference evidence="9 10" key="1">
    <citation type="journal article" date="2016" name="Nat. Commun.">
        <title>Thousands of microbial genomes shed light on interconnected biogeochemical processes in an aquifer system.</title>
        <authorList>
            <person name="Anantharaman K."/>
            <person name="Brown C.T."/>
            <person name="Hug L.A."/>
            <person name="Sharon I."/>
            <person name="Castelle C.J."/>
            <person name="Probst A.J."/>
            <person name="Thomas B.C."/>
            <person name="Singh A."/>
            <person name="Wilkins M.J."/>
            <person name="Karaoz U."/>
            <person name="Brodie E.L."/>
            <person name="Williams K.H."/>
            <person name="Hubbard S.S."/>
            <person name="Banfield J.F."/>
        </authorList>
    </citation>
    <scope>NUCLEOTIDE SEQUENCE [LARGE SCALE GENOMIC DNA]</scope>
</reference>
<dbReference type="InterPro" id="IPR000120">
    <property type="entry name" value="Amidase"/>
</dbReference>
<name>A0A1F7GYA5_9BACT</name>
<dbReference type="GO" id="GO:0030956">
    <property type="term" value="C:glutamyl-tRNA(Gln) amidotransferase complex"/>
    <property type="evidence" value="ECO:0007669"/>
    <property type="project" value="InterPro"/>
</dbReference>
<dbReference type="GO" id="GO:0006412">
    <property type="term" value="P:translation"/>
    <property type="evidence" value="ECO:0007669"/>
    <property type="project" value="UniProtKB-UniRule"/>
</dbReference>
<keyword evidence="3 7" id="KW-0547">Nucleotide-binding</keyword>
<feature type="active site" description="Acyl-ester intermediate" evidence="7">
    <location>
        <position position="165"/>
    </location>
</feature>
<dbReference type="AlphaFoldDB" id="A0A1F7GYA5"/>
<comment type="function">
    <text evidence="7">Allows the formation of correctly charged Gln-tRNA(Gln) through the transamidation of misacylated Glu-tRNA(Gln) in organisms which lack glutaminyl-tRNA synthetase. The reaction takes place in the presence of glutamine and ATP through an activated gamma-phospho-Glu-tRNA(Gln).</text>
</comment>
<feature type="active site" description="Charge relay system" evidence="7">
    <location>
        <position position="66"/>
    </location>
</feature>
<accession>A0A1F7GYA5</accession>
<evidence type="ECO:0000256" key="4">
    <source>
        <dbReference type="ARBA" id="ARBA00022840"/>
    </source>
</evidence>
<evidence type="ECO:0000256" key="3">
    <source>
        <dbReference type="ARBA" id="ARBA00022741"/>
    </source>
</evidence>
<dbReference type="InterPro" id="IPR023631">
    <property type="entry name" value="Amidase_dom"/>
</dbReference>
<dbReference type="EMBL" id="MFZM01000017">
    <property type="protein sequence ID" value="OGK23754.1"/>
    <property type="molecule type" value="Genomic_DNA"/>
</dbReference>
<keyword evidence="5 7" id="KW-0648">Protein biosynthesis</keyword>
<dbReference type="EC" id="6.3.5.7" evidence="7"/>
<dbReference type="HAMAP" id="MF_00120">
    <property type="entry name" value="GatA"/>
    <property type="match status" value="1"/>
</dbReference>
<feature type="domain" description="Amidase" evidence="8">
    <location>
        <begin position="20"/>
        <end position="437"/>
    </location>
</feature>
<evidence type="ECO:0000256" key="6">
    <source>
        <dbReference type="ARBA" id="ARBA00047407"/>
    </source>
</evidence>
<feature type="active site" description="Charge relay system" evidence="7">
    <location>
        <position position="141"/>
    </location>
</feature>
<comment type="caution">
    <text evidence="9">The sequence shown here is derived from an EMBL/GenBank/DDBJ whole genome shotgun (WGS) entry which is preliminary data.</text>
</comment>
<gene>
    <name evidence="7" type="primary">gatA</name>
    <name evidence="9" type="ORF">A3C24_04920</name>
</gene>
<dbReference type="PROSITE" id="PS00571">
    <property type="entry name" value="AMIDASES"/>
    <property type="match status" value="1"/>
</dbReference>
<comment type="catalytic activity">
    <reaction evidence="6 7">
        <text>L-glutamyl-tRNA(Gln) + L-glutamine + ATP + H2O = L-glutaminyl-tRNA(Gln) + L-glutamate + ADP + phosphate + H(+)</text>
        <dbReference type="Rhea" id="RHEA:17521"/>
        <dbReference type="Rhea" id="RHEA-COMP:9681"/>
        <dbReference type="Rhea" id="RHEA-COMP:9684"/>
        <dbReference type="ChEBI" id="CHEBI:15377"/>
        <dbReference type="ChEBI" id="CHEBI:15378"/>
        <dbReference type="ChEBI" id="CHEBI:29985"/>
        <dbReference type="ChEBI" id="CHEBI:30616"/>
        <dbReference type="ChEBI" id="CHEBI:43474"/>
        <dbReference type="ChEBI" id="CHEBI:58359"/>
        <dbReference type="ChEBI" id="CHEBI:78520"/>
        <dbReference type="ChEBI" id="CHEBI:78521"/>
        <dbReference type="ChEBI" id="CHEBI:456216"/>
        <dbReference type="EC" id="6.3.5.7"/>
    </reaction>
</comment>
<evidence type="ECO:0000259" key="8">
    <source>
        <dbReference type="Pfam" id="PF01425"/>
    </source>
</evidence>
<dbReference type="GO" id="GO:0005524">
    <property type="term" value="F:ATP binding"/>
    <property type="evidence" value="ECO:0007669"/>
    <property type="project" value="UniProtKB-KW"/>
</dbReference>
<organism evidence="9 10">
    <name type="scientific">Candidatus Roizmanbacteria bacterium RIFCSPHIGHO2_02_FULL_37_24</name>
    <dbReference type="NCBI Taxonomy" id="1802037"/>
    <lineage>
        <taxon>Bacteria</taxon>
        <taxon>Candidatus Roizmaniibacteriota</taxon>
    </lineage>
</organism>
<dbReference type="InterPro" id="IPR004412">
    <property type="entry name" value="GatA"/>
</dbReference>
<protein>
    <recommendedName>
        <fullName evidence="7">Glutamyl-tRNA(Gln) amidotransferase subunit A</fullName>
        <shortName evidence="7">Glu-ADT subunit A</shortName>
        <ecNumber evidence="7">6.3.5.7</ecNumber>
    </recommendedName>
</protein>
<dbReference type="InterPro" id="IPR036928">
    <property type="entry name" value="AS_sf"/>
</dbReference>
<dbReference type="Pfam" id="PF01425">
    <property type="entry name" value="Amidase"/>
    <property type="match status" value="1"/>
</dbReference>
<dbReference type="PANTHER" id="PTHR11895:SF151">
    <property type="entry name" value="GLUTAMYL-TRNA(GLN) AMIDOTRANSFERASE SUBUNIT A"/>
    <property type="match status" value="1"/>
</dbReference>
<evidence type="ECO:0000256" key="7">
    <source>
        <dbReference type="HAMAP-Rule" id="MF_00120"/>
    </source>
</evidence>
<dbReference type="GO" id="GO:0050567">
    <property type="term" value="F:glutaminyl-tRNA synthase (glutamine-hydrolyzing) activity"/>
    <property type="evidence" value="ECO:0007669"/>
    <property type="project" value="UniProtKB-UniRule"/>
</dbReference>
<keyword evidence="2 7" id="KW-0436">Ligase</keyword>
<comment type="similarity">
    <text evidence="1 7">Belongs to the amidase family. GatA subfamily.</text>
</comment>
<proteinExistence type="inferred from homology"/>
<dbReference type="Proteomes" id="UP000177159">
    <property type="component" value="Unassembled WGS sequence"/>
</dbReference>
<evidence type="ECO:0000313" key="9">
    <source>
        <dbReference type="EMBL" id="OGK23754.1"/>
    </source>
</evidence>
<evidence type="ECO:0000256" key="5">
    <source>
        <dbReference type="ARBA" id="ARBA00022917"/>
    </source>
</evidence>
<dbReference type="NCBIfam" id="TIGR00132">
    <property type="entry name" value="gatA"/>
    <property type="match status" value="1"/>
</dbReference>
<keyword evidence="4 7" id="KW-0067">ATP-binding</keyword>
<evidence type="ECO:0000256" key="2">
    <source>
        <dbReference type="ARBA" id="ARBA00022598"/>
    </source>
</evidence>
<evidence type="ECO:0000313" key="10">
    <source>
        <dbReference type="Proteomes" id="UP000177159"/>
    </source>
</evidence>
<dbReference type="InterPro" id="IPR020556">
    <property type="entry name" value="Amidase_CS"/>
</dbReference>
<dbReference type="SUPFAM" id="SSF75304">
    <property type="entry name" value="Amidase signature (AS) enzymes"/>
    <property type="match status" value="1"/>
</dbReference>
<sequence>MDFRGISLTELLVQKNNPQDVINYFYNRTKRHNDAINAYLYVDESEPIAKKNRVSSLLNAIPLALKDNILTKHQPTTAASQILSNFMSPYAATITHKLTQAGATILGKTNMDAWAHGSSTETSDFGITTNPYNVAFVAGGSSGGSAAAVAAGLVPAAIGTETAGSIRGPASWSGVVGLKPTYGRVSRYGIIAMGSSWDCPGPITQTVEDAALLLEILAGVDRYDATSINAPVERYKKQLEENKKFTIGVADEYFDGVDKDVMKSVDSSLSRLTKLGHRIKKIHLMHPKYAISVYMLLQRSEVSSNLGRYDGIRYGKNRSYFGQEAQRRIMLGSYALSTGYYDKYYKKAQKVRYIIREDFEKVFQDVDIIFAPTMPITATRIGDISSFSFYGEQMDVLAEPAAAAGIPAITIPAGIDHKGLPIGVQFMGPYLGESLILQAAYQLEKEIQFDRLSVMKKYE</sequence>
<evidence type="ECO:0000256" key="1">
    <source>
        <dbReference type="ARBA" id="ARBA00008069"/>
    </source>
</evidence>
<comment type="subunit">
    <text evidence="7">Heterotrimer of A, B and C subunits.</text>
</comment>
<dbReference type="Gene3D" id="3.90.1300.10">
    <property type="entry name" value="Amidase signature (AS) domain"/>
    <property type="match status" value="1"/>
</dbReference>